<dbReference type="InterPro" id="IPR026044">
    <property type="entry name" value="MltA"/>
</dbReference>
<dbReference type="InterPro" id="IPR010611">
    <property type="entry name" value="3D_dom"/>
</dbReference>
<dbReference type="GO" id="GO:0009253">
    <property type="term" value="P:peptidoglycan catabolic process"/>
    <property type="evidence" value="ECO:0007669"/>
    <property type="project" value="TreeGrafter"/>
</dbReference>
<evidence type="ECO:0000256" key="4">
    <source>
        <dbReference type="PIRNR" id="PIRNR019422"/>
    </source>
</evidence>
<dbReference type="Pfam" id="PF03562">
    <property type="entry name" value="MltA"/>
    <property type="match status" value="1"/>
</dbReference>
<dbReference type="EC" id="4.2.2.n1" evidence="4"/>
<dbReference type="SUPFAM" id="SSF50685">
    <property type="entry name" value="Barwin-like endoglucanases"/>
    <property type="match status" value="1"/>
</dbReference>
<comment type="function">
    <text evidence="4">Murein-degrading enzyme. May play a role in recycling of muropeptides during cell elongation and/or cell division.</text>
</comment>
<evidence type="ECO:0000256" key="1">
    <source>
        <dbReference type="ARBA" id="ARBA00001420"/>
    </source>
</evidence>
<accession>A0AAN2BLQ8</accession>
<dbReference type="Gene3D" id="2.40.240.50">
    <property type="entry name" value="Barwin-like endoglucanases"/>
    <property type="match status" value="1"/>
</dbReference>
<dbReference type="InterPro" id="IPR005300">
    <property type="entry name" value="MltA_B"/>
</dbReference>
<gene>
    <name evidence="6" type="ORF">MARGE09_P3535</name>
</gene>
<organism evidence="6 7">
    <name type="scientific">Marinagarivorans cellulosilyticus</name>
    <dbReference type="NCBI Taxonomy" id="2721545"/>
    <lineage>
        <taxon>Bacteria</taxon>
        <taxon>Pseudomonadati</taxon>
        <taxon>Pseudomonadota</taxon>
        <taxon>Gammaproteobacteria</taxon>
        <taxon>Cellvibrionales</taxon>
        <taxon>Cellvibrionaceae</taxon>
        <taxon>Marinagarivorans</taxon>
    </lineage>
</organism>
<sequence>MTHFYTFYQYSLLVTIALAIGACSTVKKTPQQPKAIHLEQSSFQALPSWGESNQQGALNAFKKSCRKNLLRKSITSSETQPMVPLVDLHYACKQAATWQGKAREFFEIYFEVFEASFNGVRDSFYTGYYEPELNASVTQKAGFNTPIYALPEDLITVNLGSFDKGWQGKKLWGRIEGQQLKPYWTREEIHRHSIPAQPIAWADSVDVFFLHIQGSGLLALDNGEKMRVGFAGRNGQPYTAIGKPLIEQGEIDAATVSMQSIRAWLAQHPERAQSIMNLNQSYIFFRPLNNSLNNDKDSGPVGAHGVPLTAEHSIAVDPAYWHYGLPLYISAEHPSEGAQLNKLLITQDTGSAIKGPLRGDVFWGSGDYAAEVAGKMKSSGVTWVLLPKKGVE</sequence>
<dbReference type="CDD" id="cd14485">
    <property type="entry name" value="mltA_like_LT_A"/>
    <property type="match status" value="1"/>
</dbReference>
<dbReference type="GO" id="GO:0019867">
    <property type="term" value="C:outer membrane"/>
    <property type="evidence" value="ECO:0007669"/>
    <property type="project" value="InterPro"/>
</dbReference>
<proteinExistence type="predicted"/>
<keyword evidence="3 4" id="KW-0961">Cell wall biogenesis/degradation</keyword>
<keyword evidence="7" id="KW-1185">Reference proteome</keyword>
<dbReference type="InterPro" id="IPR036908">
    <property type="entry name" value="RlpA-like_sf"/>
</dbReference>
<comment type="catalytic activity">
    <reaction evidence="1 4">
        <text>Exolytic cleavage of the (1-&gt;4)-beta-glycosidic linkage between N-acetylmuramic acid (MurNAc) and N-acetylglucosamine (GlcNAc) residues in peptidoglycan, from either the reducing or the non-reducing ends of the peptidoglycan chains, with concomitant formation of a 1,6-anhydrobond in the MurNAc residue.</text>
        <dbReference type="EC" id="4.2.2.n1"/>
    </reaction>
</comment>
<evidence type="ECO:0000256" key="3">
    <source>
        <dbReference type="ARBA" id="ARBA00023316"/>
    </source>
</evidence>
<protein>
    <recommendedName>
        <fullName evidence="4">Membrane-bound lytic murein transglycosylase A</fullName>
        <ecNumber evidence="4">4.2.2.n1</ecNumber>
    </recommendedName>
    <alternativeName>
        <fullName evidence="4">Murein hydrolase A</fullName>
    </alternativeName>
</protein>
<dbReference type="PANTHER" id="PTHR30124:SF0">
    <property type="entry name" value="MEMBRANE-BOUND LYTIC MUREIN TRANSGLYCOSYLASE A"/>
    <property type="match status" value="1"/>
</dbReference>
<evidence type="ECO:0000313" key="6">
    <source>
        <dbReference type="EMBL" id="BCD99334.1"/>
    </source>
</evidence>
<name>A0AAN2BLQ8_9GAMM</name>
<dbReference type="PIRSF" id="PIRSF019422">
    <property type="entry name" value="MltA"/>
    <property type="match status" value="1"/>
</dbReference>
<evidence type="ECO:0000259" key="5">
    <source>
        <dbReference type="SMART" id="SM00925"/>
    </source>
</evidence>
<dbReference type="Gene3D" id="2.40.40.10">
    <property type="entry name" value="RlpA-like domain"/>
    <property type="match status" value="1"/>
</dbReference>
<reference evidence="6 7" key="1">
    <citation type="journal article" date="2022" name="IScience">
        <title>An ultrasensitive nanofiber-based assay for enzymatic hydrolysis and deep-sea microbial degradation of cellulose.</title>
        <authorList>
            <person name="Tsudome M."/>
            <person name="Tachioka M."/>
            <person name="Miyazaki M."/>
            <person name="Uchimura K."/>
            <person name="Tsuda M."/>
            <person name="Takaki Y."/>
            <person name="Deguchi S."/>
        </authorList>
    </citation>
    <scope>NUCLEOTIDE SEQUENCE [LARGE SCALE GENOMIC DNA]</scope>
    <source>
        <strain evidence="6 7">GE09</strain>
    </source>
</reference>
<dbReference type="GO" id="GO:0004553">
    <property type="term" value="F:hydrolase activity, hydrolyzing O-glycosyl compounds"/>
    <property type="evidence" value="ECO:0007669"/>
    <property type="project" value="InterPro"/>
</dbReference>
<dbReference type="CDD" id="cd14668">
    <property type="entry name" value="mlta_B"/>
    <property type="match status" value="1"/>
</dbReference>
<feature type="domain" description="Lytic transglycosylase MltA" evidence="5">
    <location>
        <begin position="132"/>
        <end position="286"/>
    </location>
</feature>
<evidence type="ECO:0000313" key="7">
    <source>
        <dbReference type="Proteomes" id="UP001320119"/>
    </source>
</evidence>
<dbReference type="RefSeq" id="WP_236984517.1">
    <property type="nucleotide sequence ID" value="NZ_AP023086.1"/>
</dbReference>
<dbReference type="Proteomes" id="UP001320119">
    <property type="component" value="Chromosome"/>
</dbReference>
<dbReference type="Pfam" id="PF06725">
    <property type="entry name" value="3D"/>
    <property type="match status" value="1"/>
</dbReference>
<dbReference type="PANTHER" id="PTHR30124">
    <property type="entry name" value="MEMBRANE-BOUND LYTIC MUREIN TRANSGLYCOSYLASE A"/>
    <property type="match status" value="1"/>
</dbReference>
<dbReference type="GO" id="GO:0008933">
    <property type="term" value="F:peptidoglycan lytic transglycosylase activity"/>
    <property type="evidence" value="ECO:0007669"/>
    <property type="project" value="TreeGrafter"/>
</dbReference>
<dbReference type="SMART" id="SM00925">
    <property type="entry name" value="MltA"/>
    <property type="match status" value="1"/>
</dbReference>
<dbReference type="EMBL" id="AP023086">
    <property type="protein sequence ID" value="BCD99334.1"/>
    <property type="molecule type" value="Genomic_DNA"/>
</dbReference>
<evidence type="ECO:0000256" key="2">
    <source>
        <dbReference type="ARBA" id="ARBA00023239"/>
    </source>
</evidence>
<dbReference type="GO" id="GO:0071555">
    <property type="term" value="P:cell wall organization"/>
    <property type="evidence" value="ECO:0007669"/>
    <property type="project" value="UniProtKB-KW"/>
</dbReference>
<dbReference type="KEGG" id="marq:MARGE09_P3535"/>
<dbReference type="AlphaFoldDB" id="A0AAN2BLQ8"/>
<keyword evidence="2 4" id="KW-0456">Lyase</keyword>
<dbReference type="GO" id="GO:0009254">
    <property type="term" value="P:peptidoglycan turnover"/>
    <property type="evidence" value="ECO:0007669"/>
    <property type="project" value="UniProtKB-UniRule"/>
</dbReference>